<sequence length="264" mass="31014">MIKPVSYVKRLEGKSNTHLIKFDDGHEYAVKYFIPGFEKSLPNEWVAYCLARYLQLPIPHAQIIEMPSEFSTEIPDFIESTSRYQFASRYIPDCYNGHEVSQINKIVNEQQLASIILFDYWLTNRDRTKKNILLKEVGDEAYHLWIIDHAECFGSYNWTGEQVEDLPVNILRSATHRLMAQFVGRESDFYEALKVIQTIPNFLIEEIVSIIPDDWQVSTEEKKILSQYLIRRRKKMLPRSLKKFMVRDYFPFLSAESNRGEGEG</sequence>
<organism evidence="2 3">
    <name type="scientific">Robertmurraya beringensis</name>
    <dbReference type="NCBI Taxonomy" id="641660"/>
    <lineage>
        <taxon>Bacteria</taxon>
        <taxon>Bacillati</taxon>
        <taxon>Bacillota</taxon>
        <taxon>Bacilli</taxon>
        <taxon>Bacillales</taxon>
        <taxon>Bacillaceae</taxon>
        <taxon>Robertmurraya</taxon>
    </lineage>
</organism>
<dbReference type="RefSeq" id="WP_160545932.1">
    <property type="nucleotide sequence ID" value="NZ_JBHLUU010000005.1"/>
</dbReference>
<keyword evidence="2" id="KW-0418">Kinase</keyword>
<evidence type="ECO:0000313" key="2">
    <source>
        <dbReference type="EMBL" id="MFC0473866.1"/>
    </source>
</evidence>
<dbReference type="SUPFAM" id="SSF56112">
    <property type="entry name" value="Protein kinase-like (PK-like)"/>
    <property type="match status" value="1"/>
</dbReference>
<proteinExistence type="predicted"/>
<comment type="caution">
    <text evidence="2">The sequence shown here is derived from an EMBL/GenBank/DDBJ whole genome shotgun (WGS) entry which is preliminary data.</text>
</comment>
<dbReference type="Pfam" id="PF20613">
    <property type="entry name" value="HipA_2"/>
    <property type="match status" value="1"/>
</dbReference>
<dbReference type="EMBL" id="JBHLUU010000005">
    <property type="protein sequence ID" value="MFC0473866.1"/>
    <property type="molecule type" value="Genomic_DNA"/>
</dbReference>
<dbReference type="InterPro" id="IPR011009">
    <property type="entry name" value="Kinase-like_dom_sf"/>
</dbReference>
<dbReference type="GO" id="GO:0016301">
    <property type="term" value="F:kinase activity"/>
    <property type="evidence" value="ECO:0007669"/>
    <property type="project" value="UniProtKB-KW"/>
</dbReference>
<evidence type="ECO:0000313" key="3">
    <source>
        <dbReference type="Proteomes" id="UP001589738"/>
    </source>
</evidence>
<evidence type="ECO:0000259" key="1">
    <source>
        <dbReference type="Pfam" id="PF20613"/>
    </source>
</evidence>
<gene>
    <name evidence="2" type="ORF">ACFFHF_00715</name>
</gene>
<keyword evidence="3" id="KW-1185">Reference proteome</keyword>
<accession>A0ABV6KPY0</accession>
<reference evidence="2 3" key="1">
    <citation type="submission" date="2024-09" db="EMBL/GenBank/DDBJ databases">
        <authorList>
            <person name="Sun Q."/>
            <person name="Mori K."/>
        </authorList>
    </citation>
    <scope>NUCLEOTIDE SEQUENCE [LARGE SCALE GENOMIC DNA]</scope>
    <source>
        <strain evidence="2 3">CGMCC 1.9126</strain>
    </source>
</reference>
<name>A0ABV6KPY0_9BACI</name>
<keyword evidence="2" id="KW-0808">Transferase</keyword>
<feature type="domain" description="HipA-like kinase" evidence="1">
    <location>
        <begin position="12"/>
        <end position="239"/>
    </location>
</feature>
<dbReference type="InterPro" id="IPR046748">
    <property type="entry name" value="HipA_2"/>
</dbReference>
<protein>
    <submittedName>
        <fullName evidence="2">HipA family kinase</fullName>
    </submittedName>
</protein>
<dbReference type="Proteomes" id="UP001589738">
    <property type="component" value="Unassembled WGS sequence"/>
</dbReference>